<protein>
    <submittedName>
        <fullName evidence="2">Uncharacterized protein</fullName>
    </submittedName>
</protein>
<reference evidence="3" key="1">
    <citation type="submission" date="2017-01" db="EMBL/GenBank/DDBJ databases">
        <authorList>
            <person name="Varghese N."/>
            <person name="Submissions S."/>
        </authorList>
    </citation>
    <scope>NUCLEOTIDE SEQUENCE [LARGE SCALE GENOMIC DNA]</scope>
    <source>
        <strain evidence="3">ATCC 12950</strain>
    </source>
</reference>
<evidence type="ECO:0000256" key="1">
    <source>
        <dbReference type="SAM" id="MobiDB-lite"/>
    </source>
</evidence>
<dbReference type="Proteomes" id="UP000186096">
    <property type="component" value="Unassembled WGS sequence"/>
</dbReference>
<organism evidence="2 3">
    <name type="scientific">Microbispora rosea</name>
    <dbReference type="NCBI Taxonomy" id="58117"/>
    <lineage>
        <taxon>Bacteria</taxon>
        <taxon>Bacillati</taxon>
        <taxon>Actinomycetota</taxon>
        <taxon>Actinomycetes</taxon>
        <taxon>Streptosporangiales</taxon>
        <taxon>Streptosporangiaceae</taxon>
        <taxon>Microbispora</taxon>
    </lineage>
</organism>
<proteinExistence type="predicted"/>
<dbReference type="EMBL" id="FTNI01000029">
    <property type="protein sequence ID" value="SIS12841.1"/>
    <property type="molecule type" value="Genomic_DNA"/>
</dbReference>
<evidence type="ECO:0000313" key="2">
    <source>
        <dbReference type="EMBL" id="SIS12841.1"/>
    </source>
</evidence>
<sequence length="79" mass="8864">MAMPTIIRIVSDEEYRPERHKVGSAPRRGSCSWHGGPHQITRSMQLEEERANGVRVALYGMCDAARAEIIEQVQRTAGD</sequence>
<gene>
    <name evidence="2" type="ORF">SAMN05421833_129123</name>
</gene>
<name>A0A1N7GJR1_9ACTN</name>
<evidence type="ECO:0000313" key="3">
    <source>
        <dbReference type="Proteomes" id="UP000186096"/>
    </source>
</evidence>
<dbReference type="STRING" id="58117.SAMN05421833_129123"/>
<keyword evidence="3" id="KW-1185">Reference proteome</keyword>
<dbReference type="RefSeq" id="WP_076440699.1">
    <property type="nucleotide sequence ID" value="NZ_FTNI01000029.1"/>
</dbReference>
<dbReference type="OrthoDB" id="9900652at2"/>
<accession>A0A1N7GJR1</accession>
<feature type="region of interest" description="Disordered" evidence="1">
    <location>
        <begin position="17"/>
        <end position="37"/>
    </location>
</feature>
<dbReference type="AlphaFoldDB" id="A0A1N7GJR1"/>